<dbReference type="SUPFAM" id="SSF102114">
    <property type="entry name" value="Radical SAM enzymes"/>
    <property type="match status" value="1"/>
</dbReference>
<dbReference type="InterPro" id="IPR006638">
    <property type="entry name" value="Elp3/MiaA/NifB-like_rSAM"/>
</dbReference>
<sequence length="839" mass="95048">MKNSKMDCHERLVSSSEARDEVLIQVQKPARYIGNEVNAVIKELNGLDLHMALCFPDVYEVGMSHMGLKILYSIVNSRLKLYAERVFAPWPDMEGLMRRDGSRLSTLETGTPLADVDIVGFSLQYELCATAVLQMLDLAGIPLRSADRGEDDPLVIAGGPAAFNPVPMAVFFDAFVMGDGEEVILELADTYIEWKKRVGSRRELLQSWNNIPGVYVPSLPRPGETVARRITKDLDSAEFPVKLVVPFCETVHDRVGMEVARGCTRGCRFCQAGMLYRPVRERTTETIMEFARQNLGNTGWEEIALLSLSTGDYSRIGWLIQKMVEELGPERIAVSLPSLRTDTFDPSMAEQIRKVRKTGFTLAPEAGTDRLRRVINKGNTEEDLEKAVASAFQLGWQSVKLYFMIGLPYETDEDLDGIIGLIRKASKWARGGKITASVSTFVPKCHTPFQWAGQISREDTLRKQQHIKRFFRKGNAQVKFHDPRVSFLEGVIARGDERLSAVIQRAFEKGARFDGWDDQLKFDLWMEAFKEEGIDPEHYLEPREVGGDLPWGMVDTGISPEYLIEEWNRAKSEQATPDCRFGECAGCGVCNFDDILPRLSTESVESREPQAAPGLVEDKAENIRRFRLQYAKLGQMRFLGHQDLIRLFARCFRRARIRLDYSKGFHPHPRLRFSPPLALGVESLAEFLDFDLINSDLGAQEIEVRLLKKMPDGIKPLNLQEILLNDPHLSARIQQFSYRIELLNSLEPEEVEQKVQDFRAAEEFQLVKRHKGKLKSRDLKQWVMDLRLSNRILTMNMKVDASGSVHPLDAVRAVLGLEKESLKDLKILKTSAGMCESCT</sequence>
<gene>
    <name evidence="2" type="ORF">HY912_07190</name>
</gene>
<dbReference type="PANTHER" id="PTHR42731">
    <property type="entry name" value="SLL1084 PROTEIN"/>
    <property type="match status" value="1"/>
</dbReference>
<dbReference type="Gene3D" id="3.80.30.20">
    <property type="entry name" value="tm_1862 like domain"/>
    <property type="match status" value="1"/>
</dbReference>
<evidence type="ECO:0000259" key="1">
    <source>
        <dbReference type="PROSITE" id="PS51918"/>
    </source>
</evidence>
<dbReference type="InterPro" id="IPR018768">
    <property type="entry name" value="DUF2344"/>
</dbReference>
<dbReference type="Pfam" id="PF10105">
    <property type="entry name" value="DUF2344"/>
    <property type="match status" value="1"/>
</dbReference>
<dbReference type="CDD" id="cd02065">
    <property type="entry name" value="B12-binding_like"/>
    <property type="match status" value="1"/>
</dbReference>
<dbReference type="Proteomes" id="UP000807825">
    <property type="component" value="Unassembled WGS sequence"/>
</dbReference>
<dbReference type="InterPro" id="IPR023404">
    <property type="entry name" value="rSAM_horseshoe"/>
</dbReference>
<dbReference type="AlphaFoldDB" id="A0A9D6V501"/>
<dbReference type="InterPro" id="IPR045784">
    <property type="entry name" value="Radical_SAM_N2"/>
</dbReference>
<dbReference type="SMART" id="SM00729">
    <property type="entry name" value="Elp3"/>
    <property type="match status" value="1"/>
</dbReference>
<dbReference type="NCBIfam" id="TIGR03960">
    <property type="entry name" value="rSAM_fuse_unch"/>
    <property type="match status" value="1"/>
</dbReference>
<accession>A0A9D6V501</accession>
<reference evidence="2" key="1">
    <citation type="submission" date="2020-07" db="EMBL/GenBank/DDBJ databases">
        <title>Huge and variable diversity of episymbiotic CPR bacteria and DPANN archaea in groundwater ecosystems.</title>
        <authorList>
            <person name="He C.Y."/>
            <person name="Keren R."/>
            <person name="Whittaker M."/>
            <person name="Farag I.F."/>
            <person name="Doudna J."/>
            <person name="Cate J.H.D."/>
            <person name="Banfield J.F."/>
        </authorList>
    </citation>
    <scope>NUCLEOTIDE SEQUENCE</scope>
    <source>
        <strain evidence="2">NC_groundwater_1664_Pr3_B-0.1um_52_9</strain>
    </source>
</reference>
<dbReference type="SFLD" id="SFLDG01082">
    <property type="entry name" value="B12-binding_domain_containing"/>
    <property type="match status" value="1"/>
</dbReference>
<organism evidence="2 3">
    <name type="scientific">Desulfomonile tiedjei</name>
    <dbReference type="NCBI Taxonomy" id="2358"/>
    <lineage>
        <taxon>Bacteria</taxon>
        <taxon>Pseudomonadati</taxon>
        <taxon>Thermodesulfobacteriota</taxon>
        <taxon>Desulfomonilia</taxon>
        <taxon>Desulfomonilales</taxon>
        <taxon>Desulfomonilaceae</taxon>
        <taxon>Desulfomonile</taxon>
    </lineage>
</organism>
<name>A0A9D6V501_9BACT</name>
<dbReference type="InterPro" id="IPR058240">
    <property type="entry name" value="rSAM_sf"/>
</dbReference>
<comment type="caution">
    <text evidence="2">The sequence shown here is derived from an EMBL/GenBank/DDBJ whole genome shotgun (WGS) entry which is preliminary data.</text>
</comment>
<dbReference type="EMBL" id="JACRDE010000197">
    <property type="protein sequence ID" value="MBI5249262.1"/>
    <property type="molecule type" value="Genomic_DNA"/>
</dbReference>
<evidence type="ECO:0000313" key="3">
    <source>
        <dbReference type="Proteomes" id="UP000807825"/>
    </source>
</evidence>
<proteinExistence type="predicted"/>
<dbReference type="PANTHER" id="PTHR42731:SF1">
    <property type="entry name" value="RADICAL SAM DOMAIN PROTEIN"/>
    <property type="match status" value="1"/>
</dbReference>
<dbReference type="PROSITE" id="PS51918">
    <property type="entry name" value="RADICAL_SAM"/>
    <property type="match status" value="1"/>
</dbReference>
<dbReference type="InterPro" id="IPR023862">
    <property type="entry name" value="CHP03960_rSAM"/>
</dbReference>
<dbReference type="GO" id="GO:0051536">
    <property type="term" value="F:iron-sulfur cluster binding"/>
    <property type="evidence" value="ECO:0007669"/>
    <property type="project" value="InterPro"/>
</dbReference>
<evidence type="ECO:0000313" key="2">
    <source>
        <dbReference type="EMBL" id="MBI5249262.1"/>
    </source>
</evidence>
<dbReference type="CDD" id="cd01335">
    <property type="entry name" value="Radical_SAM"/>
    <property type="match status" value="1"/>
</dbReference>
<dbReference type="NCBIfam" id="TIGR03936">
    <property type="entry name" value="sam_1_link_chp"/>
    <property type="match status" value="1"/>
</dbReference>
<dbReference type="Pfam" id="PF04055">
    <property type="entry name" value="Radical_SAM"/>
    <property type="match status" value="1"/>
</dbReference>
<dbReference type="Pfam" id="PF19864">
    <property type="entry name" value="Radical_SAM_N2"/>
    <property type="match status" value="1"/>
</dbReference>
<dbReference type="GO" id="GO:0003824">
    <property type="term" value="F:catalytic activity"/>
    <property type="evidence" value="ECO:0007669"/>
    <property type="project" value="InterPro"/>
</dbReference>
<dbReference type="InterPro" id="IPR007197">
    <property type="entry name" value="rSAM"/>
</dbReference>
<feature type="domain" description="Radical SAM core" evidence="1">
    <location>
        <begin position="249"/>
        <end position="477"/>
    </location>
</feature>
<protein>
    <submittedName>
        <fullName evidence="2">TIGR03960 family B12-binding radical SAM protein</fullName>
    </submittedName>
</protein>
<dbReference type="SFLD" id="SFLDS00029">
    <property type="entry name" value="Radical_SAM"/>
    <property type="match status" value="1"/>
</dbReference>